<dbReference type="AlphaFoldDB" id="A0A0C9X7Y4"/>
<protein>
    <submittedName>
        <fullName evidence="2">Unplaced genomic scaffold K443scaffold_157, whole genome shotgun sequence</fullName>
    </submittedName>
</protein>
<proteinExistence type="predicted"/>
<name>A0A0C9X7Y4_9AGAR</name>
<reference evidence="3" key="2">
    <citation type="submission" date="2015-01" db="EMBL/GenBank/DDBJ databases">
        <title>Evolutionary Origins and Diversification of the Mycorrhizal Mutualists.</title>
        <authorList>
            <consortium name="DOE Joint Genome Institute"/>
            <consortium name="Mycorrhizal Genomics Consortium"/>
            <person name="Kohler A."/>
            <person name="Kuo A."/>
            <person name="Nagy L.G."/>
            <person name="Floudas D."/>
            <person name="Copeland A."/>
            <person name="Barry K.W."/>
            <person name="Cichocki N."/>
            <person name="Veneault-Fourrey C."/>
            <person name="LaButti K."/>
            <person name="Lindquist E.A."/>
            <person name="Lipzen A."/>
            <person name="Lundell T."/>
            <person name="Morin E."/>
            <person name="Murat C."/>
            <person name="Riley R."/>
            <person name="Ohm R."/>
            <person name="Sun H."/>
            <person name="Tunlid A."/>
            <person name="Henrissat B."/>
            <person name="Grigoriev I.V."/>
            <person name="Hibbett D.S."/>
            <person name="Martin F."/>
        </authorList>
    </citation>
    <scope>NUCLEOTIDE SEQUENCE [LARGE SCALE GENOMIC DNA]</scope>
    <source>
        <strain evidence="3">LaAM-08-1</strain>
    </source>
</reference>
<dbReference type="HOGENOM" id="CLU_900368_0_0_1"/>
<dbReference type="OrthoDB" id="3048643at2759"/>
<reference evidence="2 3" key="1">
    <citation type="submission" date="2014-04" db="EMBL/GenBank/DDBJ databases">
        <authorList>
            <consortium name="DOE Joint Genome Institute"/>
            <person name="Kuo A."/>
            <person name="Kohler A."/>
            <person name="Nagy L.G."/>
            <person name="Floudas D."/>
            <person name="Copeland A."/>
            <person name="Barry K.W."/>
            <person name="Cichocki N."/>
            <person name="Veneault-Fourrey C."/>
            <person name="LaButti K."/>
            <person name="Lindquist E.A."/>
            <person name="Lipzen A."/>
            <person name="Lundell T."/>
            <person name="Morin E."/>
            <person name="Murat C."/>
            <person name="Sun H."/>
            <person name="Tunlid A."/>
            <person name="Henrissat B."/>
            <person name="Grigoriev I.V."/>
            <person name="Hibbett D.S."/>
            <person name="Martin F."/>
            <person name="Nordberg H.P."/>
            <person name="Cantor M.N."/>
            <person name="Hua S.X."/>
        </authorList>
    </citation>
    <scope>NUCLEOTIDE SEQUENCE [LARGE SCALE GENOMIC DNA]</scope>
    <source>
        <strain evidence="2 3">LaAM-08-1</strain>
    </source>
</reference>
<evidence type="ECO:0000256" key="1">
    <source>
        <dbReference type="SAM" id="MobiDB-lite"/>
    </source>
</evidence>
<organism evidence="2 3">
    <name type="scientific">Laccaria amethystina LaAM-08-1</name>
    <dbReference type="NCBI Taxonomy" id="1095629"/>
    <lineage>
        <taxon>Eukaryota</taxon>
        <taxon>Fungi</taxon>
        <taxon>Dikarya</taxon>
        <taxon>Basidiomycota</taxon>
        <taxon>Agaricomycotina</taxon>
        <taxon>Agaricomycetes</taxon>
        <taxon>Agaricomycetidae</taxon>
        <taxon>Agaricales</taxon>
        <taxon>Agaricineae</taxon>
        <taxon>Hydnangiaceae</taxon>
        <taxon>Laccaria</taxon>
    </lineage>
</organism>
<evidence type="ECO:0000313" key="2">
    <source>
        <dbReference type="EMBL" id="KIJ97448.1"/>
    </source>
</evidence>
<accession>A0A0C9X7Y4</accession>
<dbReference type="EMBL" id="KN838692">
    <property type="protein sequence ID" value="KIJ97448.1"/>
    <property type="molecule type" value="Genomic_DNA"/>
</dbReference>
<keyword evidence="3" id="KW-1185">Reference proteome</keyword>
<gene>
    <name evidence="2" type="ORF">K443DRAFT_9867</name>
</gene>
<dbReference type="Proteomes" id="UP000054477">
    <property type="component" value="Unassembled WGS sequence"/>
</dbReference>
<evidence type="ECO:0000313" key="3">
    <source>
        <dbReference type="Proteomes" id="UP000054477"/>
    </source>
</evidence>
<feature type="region of interest" description="Disordered" evidence="1">
    <location>
        <begin position="191"/>
        <end position="231"/>
    </location>
</feature>
<sequence length="309" mass="34391">MAIPSPWPLFATQRPTNKASILLDTTCFSTTDFDDFQVVQDHPLPLPSNPVKPPNMQNSEVAELLRRKALSNGVLDMRARYNHPTFPPSTFLTTLIQQERFKEYISNHFGSLNPHLRDASTTTTNQEPLHKEVNATIANSLLNTVLPHAVQVASTEWICKAIFPDDVLPVPFDDTLLDKIPECWDKLADDSADGDVDADESDGVDDVNADESDGVDDDGVDGTDGGVGDFDEVDPERNAYVISAAEDRSFSRVSHKIAPSGGYRVRKPDIILINRNIRHFLKNGERRPRWHHVEAIVEVSLSAPRESML</sequence>
<feature type="compositionally biased region" description="Acidic residues" evidence="1">
    <location>
        <begin position="191"/>
        <end position="221"/>
    </location>
</feature>